<dbReference type="Proteomes" id="UP001314263">
    <property type="component" value="Unassembled WGS sequence"/>
</dbReference>
<comment type="caution">
    <text evidence="1">The sequence shown here is derived from an EMBL/GenBank/DDBJ whole genome shotgun (WGS) entry which is preliminary data.</text>
</comment>
<accession>A0AAV1I670</accession>
<dbReference type="EMBL" id="CAUYUE010000007">
    <property type="protein sequence ID" value="CAK0782879.1"/>
    <property type="molecule type" value="Genomic_DNA"/>
</dbReference>
<proteinExistence type="predicted"/>
<evidence type="ECO:0000313" key="1">
    <source>
        <dbReference type="EMBL" id="CAK0782879.1"/>
    </source>
</evidence>
<keyword evidence="2" id="KW-1185">Reference proteome</keyword>
<gene>
    <name evidence="1" type="ORF">CVIRNUC_006074</name>
</gene>
<protein>
    <submittedName>
        <fullName evidence="1">Uncharacterized protein</fullName>
    </submittedName>
</protein>
<dbReference type="AlphaFoldDB" id="A0AAV1I670"/>
<reference evidence="1 2" key="1">
    <citation type="submission" date="2023-10" db="EMBL/GenBank/DDBJ databases">
        <authorList>
            <person name="Maclean D."/>
            <person name="Macfadyen A."/>
        </authorList>
    </citation>
    <scope>NUCLEOTIDE SEQUENCE [LARGE SCALE GENOMIC DNA]</scope>
</reference>
<name>A0AAV1I670_9CHLO</name>
<evidence type="ECO:0000313" key="2">
    <source>
        <dbReference type="Proteomes" id="UP001314263"/>
    </source>
</evidence>
<sequence>MMLVREGPDILELSPAFVMQRLVDLKEVRPSDDPADLIFMEPELLFVHPSEDSYRVAQRRAINAVRIFRGTHPDAVYLSKEIRGLCIPHERRIADIIKYVPLFYRVQRPLLRGAVADRDSIARLRNLLLDFHSACHELKRDQQALGILRAAMQRQGNPGNLTRDALKQLEADDLRLALTKVLIPPGRKTKVHMVDSLCTRLEIYDTNGH</sequence>
<organism evidence="1 2">
    <name type="scientific">Coccomyxa viridis</name>
    <dbReference type="NCBI Taxonomy" id="1274662"/>
    <lineage>
        <taxon>Eukaryota</taxon>
        <taxon>Viridiplantae</taxon>
        <taxon>Chlorophyta</taxon>
        <taxon>core chlorophytes</taxon>
        <taxon>Trebouxiophyceae</taxon>
        <taxon>Trebouxiophyceae incertae sedis</taxon>
        <taxon>Coccomyxaceae</taxon>
        <taxon>Coccomyxa</taxon>
    </lineage>
</organism>